<dbReference type="PANTHER" id="PTHR21574:SF0">
    <property type="entry name" value="CENTROSOMAL PROTEIN OF 120 KDA"/>
    <property type="match status" value="1"/>
</dbReference>
<dbReference type="EMBL" id="CAJPIN010004367">
    <property type="protein sequence ID" value="CAG2056797.1"/>
    <property type="molecule type" value="Genomic_DNA"/>
</dbReference>
<reference evidence="3" key="1">
    <citation type="submission" date="2021-03" db="EMBL/GenBank/DDBJ databases">
        <authorList>
            <person name="Tran Van P."/>
        </authorList>
    </citation>
    <scope>NUCLEOTIDE SEQUENCE</scope>
</reference>
<keyword evidence="4" id="KW-1185">Reference proteome</keyword>
<dbReference type="Proteomes" id="UP001153148">
    <property type="component" value="Unassembled WGS sequence"/>
</dbReference>
<evidence type="ECO:0000256" key="2">
    <source>
        <dbReference type="SAM" id="MobiDB-lite"/>
    </source>
</evidence>
<name>A0ABN7NQA5_TIMPD</name>
<organism evidence="3 4">
    <name type="scientific">Timema podura</name>
    <name type="common">Walking stick</name>
    <dbReference type="NCBI Taxonomy" id="61482"/>
    <lineage>
        <taxon>Eukaryota</taxon>
        <taxon>Metazoa</taxon>
        <taxon>Ecdysozoa</taxon>
        <taxon>Arthropoda</taxon>
        <taxon>Hexapoda</taxon>
        <taxon>Insecta</taxon>
        <taxon>Pterygota</taxon>
        <taxon>Neoptera</taxon>
        <taxon>Polyneoptera</taxon>
        <taxon>Phasmatodea</taxon>
        <taxon>Timematodea</taxon>
        <taxon>Timematoidea</taxon>
        <taxon>Timematidae</taxon>
        <taxon>Timema</taxon>
    </lineage>
</organism>
<feature type="region of interest" description="Disordered" evidence="2">
    <location>
        <begin position="440"/>
        <end position="475"/>
    </location>
</feature>
<feature type="coiled-coil region" evidence="1">
    <location>
        <begin position="309"/>
        <end position="343"/>
    </location>
</feature>
<keyword evidence="1" id="KW-0175">Coiled coil</keyword>
<sequence>MKIVVLSPLGFHHPKAETISTTYPEIVVQEIGTVVSLQDVACKLSFISPPGQISRLLQASPPRVSVCGRMGGDQTLLLASALLDPTPLLVSDKKECHYTTALLDVSSGERFGDLFVTLLLEDINEQQKMNKHPLRSNISEKDLGPAILDDKIASKIVEELEDWKDKQQELFKAQLQRKEEEHLTVLMEEWRKKRNEIESRMNRDAELCHQLVENLNKATEDLRVKMAKNDERELELRHTRDEMEIKFTRKLQDLKDASRRMEDDIKHKVYNNKTTPVMSAHMRAILTKRPPFVGEDRGLEGECVVKEVKADLEVRLSALQQENKLLQETLKLQEQELDKMRKSSLTKDQTASLLQELRVVEEKLEAAVKSKSFFKEQWARAVREIHRIKSEKQHAIQIHIRDSKEQLKNLGLVKFLGDGQTELREDQSLLQELRQEIYKAQEGSDKPPPPPDSVSSHHTRHSGGDTNQQTYDSPRVAANGSSYMLAQEMLGVQEETERSIQALVEERDTLLRTGSYSIEDTVIVRLNQEIRSLLGQAYS</sequence>
<protein>
    <submittedName>
        <fullName evidence="3">Uncharacterized protein</fullName>
    </submittedName>
</protein>
<accession>A0ABN7NQA5</accession>
<comment type="caution">
    <text evidence="3">The sequence shown here is derived from an EMBL/GenBank/DDBJ whole genome shotgun (WGS) entry which is preliminary data.</text>
</comment>
<dbReference type="PANTHER" id="PTHR21574">
    <property type="entry name" value="CENTROSOMAL PROTEIN OF 120 KDA"/>
    <property type="match status" value="1"/>
</dbReference>
<proteinExistence type="predicted"/>
<evidence type="ECO:0000313" key="3">
    <source>
        <dbReference type="EMBL" id="CAG2056797.1"/>
    </source>
</evidence>
<dbReference type="InterPro" id="IPR039893">
    <property type="entry name" value="CEP120-like"/>
</dbReference>
<evidence type="ECO:0000256" key="1">
    <source>
        <dbReference type="SAM" id="Coils"/>
    </source>
</evidence>
<gene>
    <name evidence="3" type="ORF">TPAB3V08_LOCUS3781</name>
</gene>
<evidence type="ECO:0000313" key="4">
    <source>
        <dbReference type="Proteomes" id="UP001153148"/>
    </source>
</evidence>